<dbReference type="PROSITE" id="PS50110">
    <property type="entry name" value="RESPONSE_REGULATORY"/>
    <property type="match status" value="1"/>
</dbReference>
<reference evidence="4 5" key="1">
    <citation type="submission" date="2016-12" db="EMBL/GenBank/DDBJ databases">
        <title>The genomes of Aspergillus section Nigri reveals drivers in fungal speciation.</title>
        <authorList>
            <consortium name="DOE Joint Genome Institute"/>
            <person name="Vesth T.C."/>
            <person name="Nybo J."/>
            <person name="Theobald S."/>
            <person name="Brandl J."/>
            <person name="Frisvad J.C."/>
            <person name="Nielsen K.F."/>
            <person name="Lyhne E.K."/>
            <person name="Kogle M.E."/>
            <person name="Kuo A."/>
            <person name="Riley R."/>
            <person name="Clum A."/>
            <person name="Nolan M."/>
            <person name="Lipzen A."/>
            <person name="Salamov A."/>
            <person name="Henrissat B."/>
            <person name="Wiebenga A."/>
            <person name="De Vries R.P."/>
            <person name="Grigoriev I.V."/>
            <person name="Mortensen U.H."/>
            <person name="Andersen M.R."/>
            <person name="Baker S.E."/>
        </authorList>
    </citation>
    <scope>NUCLEOTIDE SEQUENCE [LARGE SCALE GENOMIC DNA]</scope>
    <source>
        <strain evidence="4 5">CBS 117.55</strain>
    </source>
</reference>
<dbReference type="GO" id="GO:0000160">
    <property type="term" value="P:phosphorelay signal transduction system"/>
    <property type="evidence" value="ECO:0007669"/>
    <property type="project" value="InterPro"/>
</dbReference>
<dbReference type="RefSeq" id="XP_025396906.1">
    <property type="nucleotide sequence ID" value="XM_025543860.1"/>
</dbReference>
<dbReference type="Proteomes" id="UP000247233">
    <property type="component" value="Unassembled WGS sequence"/>
</dbReference>
<dbReference type="PANTHER" id="PTHR43719">
    <property type="entry name" value="TWO-COMPONENT HISTIDINE KINASE"/>
    <property type="match status" value="1"/>
</dbReference>
<dbReference type="STRING" id="1448321.A0A317VIJ3"/>
<dbReference type="SMART" id="SM00448">
    <property type="entry name" value="REC"/>
    <property type="match status" value="1"/>
</dbReference>
<name>A0A317VIJ3_9EURO</name>
<dbReference type="AlphaFoldDB" id="A0A317VIJ3"/>
<dbReference type="GeneID" id="37066097"/>
<evidence type="ECO:0000313" key="5">
    <source>
        <dbReference type="Proteomes" id="UP000247233"/>
    </source>
</evidence>
<dbReference type="PANTHER" id="PTHR43719:SF28">
    <property type="entry name" value="PEROXIDE STRESS-ACTIVATED HISTIDINE KINASE MAK1-RELATED"/>
    <property type="match status" value="1"/>
</dbReference>
<evidence type="ECO:0000256" key="1">
    <source>
        <dbReference type="ARBA" id="ARBA00022553"/>
    </source>
</evidence>
<feature type="domain" description="Response regulatory" evidence="3">
    <location>
        <begin position="12"/>
        <end position="136"/>
    </location>
</feature>
<evidence type="ECO:0000313" key="4">
    <source>
        <dbReference type="EMBL" id="PWY73735.1"/>
    </source>
</evidence>
<evidence type="ECO:0000256" key="2">
    <source>
        <dbReference type="PROSITE-ProRule" id="PRU00169"/>
    </source>
</evidence>
<keyword evidence="5" id="KW-1185">Reference proteome</keyword>
<dbReference type="InterPro" id="IPR001789">
    <property type="entry name" value="Sig_transdc_resp-reg_receiver"/>
</dbReference>
<dbReference type="VEuPathDB" id="FungiDB:BO70DRAFT_364651"/>
<dbReference type="OrthoDB" id="60033at2759"/>
<dbReference type="EMBL" id="MSFL01000024">
    <property type="protein sequence ID" value="PWY73735.1"/>
    <property type="molecule type" value="Genomic_DNA"/>
</dbReference>
<evidence type="ECO:0000259" key="3">
    <source>
        <dbReference type="PROSITE" id="PS50110"/>
    </source>
</evidence>
<comment type="caution">
    <text evidence="4">The sequence shown here is derived from an EMBL/GenBank/DDBJ whole genome shotgun (WGS) entry which is preliminary data.</text>
</comment>
<dbReference type="CDD" id="cd17546">
    <property type="entry name" value="REC_hyHK_CKI1_RcsC-like"/>
    <property type="match status" value="1"/>
</dbReference>
<dbReference type="Gene3D" id="3.40.50.2300">
    <property type="match status" value="1"/>
</dbReference>
<gene>
    <name evidence="4" type="ORF">BO70DRAFT_364651</name>
</gene>
<organism evidence="4 5">
    <name type="scientific">Aspergillus heteromorphus CBS 117.55</name>
    <dbReference type="NCBI Taxonomy" id="1448321"/>
    <lineage>
        <taxon>Eukaryota</taxon>
        <taxon>Fungi</taxon>
        <taxon>Dikarya</taxon>
        <taxon>Ascomycota</taxon>
        <taxon>Pezizomycotina</taxon>
        <taxon>Eurotiomycetes</taxon>
        <taxon>Eurotiomycetidae</taxon>
        <taxon>Eurotiales</taxon>
        <taxon>Aspergillaceae</taxon>
        <taxon>Aspergillus</taxon>
        <taxon>Aspergillus subgen. Circumdati</taxon>
    </lineage>
</organism>
<dbReference type="InterPro" id="IPR011006">
    <property type="entry name" value="CheY-like_superfamily"/>
</dbReference>
<proteinExistence type="predicted"/>
<keyword evidence="1 2" id="KW-0597">Phosphoprotein</keyword>
<feature type="modified residue" description="4-aspartylphosphate" evidence="2">
    <location>
        <position position="64"/>
    </location>
</feature>
<sequence length="168" mass="18730">MTSSTAHDTPNPHKLTSPSEINQKLATKILQRLGCRSIATAHNGQHALDYLSGPFPRPDIIFMDISMPVMDGIQATHIIRTQLPFIADPKIQRTPIIGLVACMGICLREDQKAGFNVFLKKPLRVDHLRRQLTFWAREEIMPLPGGTGGSPGLMVGLKRRYRGPRSRI</sequence>
<dbReference type="Pfam" id="PF00072">
    <property type="entry name" value="Response_reg"/>
    <property type="match status" value="1"/>
</dbReference>
<dbReference type="SUPFAM" id="SSF52172">
    <property type="entry name" value="CheY-like"/>
    <property type="match status" value="1"/>
</dbReference>
<protein>
    <recommendedName>
        <fullName evidence="3">Response regulatory domain-containing protein</fullName>
    </recommendedName>
</protein>
<accession>A0A317VIJ3</accession>
<dbReference type="InterPro" id="IPR050956">
    <property type="entry name" value="2C_system_His_kinase"/>
</dbReference>